<dbReference type="InterPro" id="IPR050662">
    <property type="entry name" value="Sec-metab_biosynth-thioest"/>
</dbReference>
<accession>D2RZW3</accession>
<geneLocation type="plasmid" evidence="2 3">
    <name>pHTUR01</name>
</geneLocation>
<dbReference type="SUPFAM" id="SSF56281">
    <property type="entry name" value="Metallo-hydrolase/oxidoreductase"/>
    <property type="match status" value="1"/>
</dbReference>
<proteinExistence type="predicted"/>
<dbReference type="GeneID" id="8744426"/>
<evidence type="ECO:0000313" key="3">
    <source>
        <dbReference type="Proteomes" id="UP000001903"/>
    </source>
</evidence>
<dbReference type="SMART" id="SM00849">
    <property type="entry name" value="Lactamase_B"/>
    <property type="match status" value="1"/>
</dbReference>
<reference evidence="2 3" key="1">
    <citation type="journal article" date="2010" name="Stand. Genomic Sci.">
        <title>Complete genome sequence of Haloterrigena turkmenica type strain (4k).</title>
        <authorList>
            <person name="Saunders E."/>
            <person name="Tindall B.J."/>
            <person name="Fahnrich R."/>
            <person name="Lapidus A."/>
            <person name="Copeland A."/>
            <person name="Del Rio T.G."/>
            <person name="Lucas S."/>
            <person name="Chen F."/>
            <person name="Tice H."/>
            <person name="Cheng J.F."/>
            <person name="Han C."/>
            <person name="Detter J.C."/>
            <person name="Bruce D."/>
            <person name="Goodwin L."/>
            <person name="Chain P."/>
            <person name="Pitluck S."/>
            <person name="Pati A."/>
            <person name="Ivanova N."/>
            <person name="Mavromatis K."/>
            <person name="Chen A."/>
            <person name="Palaniappan K."/>
            <person name="Land M."/>
            <person name="Hauser L."/>
            <person name="Chang Y.J."/>
            <person name="Jeffries C.D."/>
            <person name="Brettin T."/>
            <person name="Rohde M."/>
            <person name="Goker M."/>
            <person name="Bristow J."/>
            <person name="Eisen J.A."/>
            <person name="Markowitz V."/>
            <person name="Hugenholtz P."/>
            <person name="Klenk H.P."/>
            <person name="Kyrpides N.C."/>
        </authorList>
    </citation>
    <scope>NUCLEOTIDE SEQUENCE [LARGE SCALE GENOMIC DNA]</scope>
    <source>
        <strain evidence="3">ATCC 51198 / DSM 5511 / JCM 9101 / NCIMB 13204 / VKM B-1734 / 4k</strain>
    </source>
</reference>
<dbReference type="EMBL" id="CP001861">
    <property type="protein sequence ID" value="ADB62660.1"/>
    <property type="molecule type" value="Genomic_DNA"/>
</dbReference>
<evidence type="ECO:0000313" key="2">
    <source>
        <dbReference type="EMBL" id="ADB62660.1"/>
    </source>
</evidence>
<dbReference type="Pfam" id="PF00753">
    <property type="entry name" value="Lactamase_B"/>
    <property type="match status" value="1"/>
</dbReference>
<dbReference type="Gene3D" id="3.60.15.10">
    <property type="entry name" value="Ribonuclease Z/Hydroxyacylglutathione hydrolase-like"/>
    <property type="match status" value="1"/>
</dbReference>
<name>D2RZW3_HALTV</name>
<protein>
    <submittedName>
        <fullName evidence="2">Beta-lactamase domain protein</fullName>
    </submittedName>
</protein>
<dbReference type="RefSeq" id="WP_012944904.1">
    <property type="nucleotide sequence ID" value="NC_013744.1"/>
</dbReference>
<dbReference type="HOGENOM" id="CLU_048478_0_2_2"/>
<evidence type="ECO:0000259" key="1">
    <source>
        <dbReference type="SMART" id="SM00849"/>
    </source>
</evidence>
<dbReference type="InterPro" id="IPR001279">
    <property type="entry name" value="Metallo-B-lactamas"/>
</dbReference>
<feature type="domain" description="Metallo-beta-lactamase" evidence="1">
    <location>
        <begin position="19"/>
        <end position="237"/>
    </location>
</feature>
<dbReference type="KEGG" id="htu:Htur_3798"/>
<gene>
    <name evidence="2" type="ordered locus">Htur_3798</name>
</gene>
<dbReference type="AlphaFoldDB" id="D2RZW3"/>
<dbReference type="PANTHER" id="PTHR23131">
    <property type="entry name" value="ENDORIBONUCLEASE LACTB2"/>
    <property type="match status" value="1"/>
</dbReference>
<dbReference type="InterPro" id="IPR036866">
    <property type="entry name" value="RibonucZ/Hydroxyglut_hydro"/>
</dbReference>
<keyword evidence="3" id="KW-1185">Reference proteome</keyword>
<sequence length="324" mass="35818">MNETAFERIEIPTPFHIGSMNCYAFLGADITLVDPGPATDEAYDTLRSRLEAEGYGLDDIDRILVTHPHMDHFGLASRLKAVSDAELLAHEDAVDQLADPDGYLAREQAFFEPFLASMGMPEQVAGTTVELPEPYATFREPVTVDETFTEGERVDVGDELEIVHTPGHSPGSACFVDPVDGTAFTGDHVLAEISPNPLLTLEPGTSEQRTRSLPTYLESLRRLRKLDIDVGVGYAGHRGTIPDVVERAVEIVDHHHDRKEAFADVLEADGPMTAYQLMRDRFPDLPATEMFPGMCEVIGHLDLLEDEGRVEITETDGVRRYELA</sequence>
<keyword evidence="2" id="KW-0614">Plasmid</keyword>
<dbReference type="OrthoDB" id="6433at2157"/>
<dbReference type="Proteomes" id="UP000001903">
    <property type="component" value="Plasmid pHTUR01"/>
</dbReference>
<dbReference type="PANTHER" id="PTHR23131:SF4">
    <property type="entry name" value="METALLO-BETA-LACTAMASE SUPERFAMILY POTEIN"/>
    <property type="match status" value="1"/>
</dbReference>
<organism evidence="2 3">
    <name type="scientific">Haloterrigena turkmenica (strain ATCC 51198 / DSM 5511 / JCM 9101 / NCIMB 13204 / VKM B-1734 / 4k)</name>
    <name type="common">Halococcus turkmenicus</name>
    <dbReference type="NCBI Taxonomy" id="543526"/>
    <lineage>
        <taxon>Archaea</taxon>
        <taxon>Methanobacteriati</taxon>
        <taxon>Methanobacteriota</taxon>
        <taxon>Stenosarchaea group</taxon>
        <taxon>Halobacteria</taxon>
        <taxon>Halobacteriales</taxon>
        <taxon>Natrialbaceae</taxon>
        <taxon>Haloterrigena</taxon>
    </lineage>
</organism>